<reference evidence="1 2" key="1">
    <citation type="submission" date="2016-11" db="EMBL/GenBank/DDBJ databases">
        <title>Mixed transmission modes and dynamic genome evolution in an obligate animal-bacterial symbiosis.</title>
        <authorList>
            <person name="Russell S.L."/>
            <person name="Corbett-Detig R.B."/>
            <person name="Cavanaugh C.M."/>
        </authorList>
    </citation>
    <scope>NUCLEOTIDE SEQUENCE [LARGE SCALE GENOMIC DNA]</scope>
    <source>
        <strain evidence="1">Sp-SM6</strain>
    </source>
</reference>
<dbReference type="Proteomes" id="UP000190198">
    <property type="component" value="Unassembled WGS sequence"/>
</dbReference>
<protein>
    <recommendedName>
        <fullName evidence="3">GIY-YIG domain-containing protein</fullName>
    </recommendedName>
</protein>
<proteinExistence type="predicted"/>
<dbReference type="AlphaFoldDB" id="A0A1T2KTF4"/>
<keyword evidence="2" id="KW-1185">Reference proteome</keyword>
<dbReference type="EMBL" id="MPRK01000348">
    <property type="protein sequence ID" value="OOZ36137.1"/>
    <property type="molecule type" value="Genomic_DNA"/>
</dbReference>
<comment type="caution">
    <text evidence="1">The sequence shown here is derived from an EMBL/GenBank/DDBJ whole genome shotgun (WGS) entry which is preliminary data.</text>
</comment>
<evidence type="ECO:0000313" key="1">
    <source>
        <dbReference type="EMBL" id="OOZ36137.1"/>
    </source>
</evidence>
<organism evidence="1 2">
    <name type="scientific">Solemya elarraichensis gill symbiont</name>
    <dbReference type="NCBI Taxonomy" id="1918949"/>
    <lineage>
        <taxon>Bacteria</taxon>
        <taxon>Pseudomonadati</taxon>
        <taxon>Pseudomonadota</taxon>
        <taxon>Gammaproteobacteria</taxon>
        <taxon>sulfur-oxidizing symbionts</taxon>
    </lineage>
</organism>
<name>A0A1T2KTF4_9GAMM</name>
<accession>A0A1T2KTF4</accession>
<gene>
    <name evidence="1" type="ORF">BOW52_10940</name>
</gene>
<evidence type="ECO:0008006" key="3">
    <source>
        <dbReference type="Google" id="ProtNLM"/>
    </source>
</evidence>
<evidence type="ECO:0000313" key="2">
    <source>
        <dbReference type="Proteomes" id="UP000190198"/>
    </source>
</evidence>
<sequence>MSKIFNRHKIKVSYSCMPNIKNNISKHNNQVLKKAEIANSTVMGDKSCNCRQNNQCPLEGKCLQANVIYQATVTSPNQTKDETYIGLAANFKDRFRNHVASFKNIHKRNDTELSKFIWTLKEKNFEYKLKWRILRTCAIYNNTSKRCNLCLHENFLIMCKPHLCSLNKRNELMGACRHNKKFLLCNV</sequence>